<sequence length="164" mass="18810">MRPLLVGITGGVASGKVVILVESKISKENLCNYSVKLTIPSTDCVILHGLTVFEDTFISDRLDLKIYIDVDSDLRLIRMLQDSPYSPPCRVAQRYADEMRSFHIGRVMKQKKLADFWIDGQITNEKVEQVANLVINARNRKDEREPDEIHVYLENYSLVKGRNR</sequence>
<dbReference type="GO" id="GO:0005524">
    <property type="term" value="F:ATP binding"/>
    <property type="evidence" value="ECO:0007669"/>
    <property type="project" value="InterPro"/>
</dbReference>
<dbReference type="AlphaFoldDB" id="A0A1I7X873"/>
<dbReference type="Gene3D" id="3.40.50.300">
    <property type="entry name" value="P-loop containing nucleotide triphosphate hydrolases"/>
    <property type="match status" value="1"/>
</dbReference>
<dbReference type="InterPro" id="IPR006083">
    <property type="entry name" value="PRK/URK"/>
</dbReference>
<evidence type="ECO:0000259" key="1">
    <source>
        <dbReference type="Pfam" id="PF00485"/>
    </source>
</evidence>
<dbReference type="WBParaSite" id="Hba_13589">
    <property type="protein sequence ID" value="Hba_13589"/>
    <property type="gene ID" value="Hba_13589"/>
</dbReference>
<proteinExistence type="predicted"/>
<name>A0A1I7X873_HETBA</name>
<accession>A0A1I7X873</accession>
<dbReference type="Proteomes" id="UP000095283">
    <property type="component" value="Unplaced"/>
</dbReference>
<dbReference type="GO" id="GO:0016301">
    <property type="term" value="F:kinase activity"/>
    <property type="evidence" value="ECO:0007669"/>
    <property type="project" value="InterPro"/>
</dbReference>
<feature type="domain" description="Phosphoribulokinase/uridine kinase" evidence="1">
    <location>
        <begin position="38"/>
        <end position="81"/>
    </location>
</feature>
<protein>
    <submittedName>
        <fullName evidence="3">PRK domain-containing protein</fullName>
    </submittedName>
</protein>
<keyword evidence="2" id="KW-1185">Reference proteome</keyword>
<evidence type="ECO:0000313" key="3">
    <source>
        <dbReference type="WBParaSite" id="Hba_13589"/>
    </source>
</evidence>
<dbReference type="SUPFAM" id="SSF52540">
    <property type="entry name" value="P-loop containing nucleoside triphosphate hydrolases"/>
    <property type="match status" value="1"/>
</dbReference>
<organism evidence="2 3">
    <name type="scientific">Heterorhabditis bacteriophora</name>
    <name type="common">Entomopathogenic nematode worm</name>
    <dbReference type="NCBI Taxonomy" id="37862"/>
    <lineage>
        <taxon>Eukaryota</taxon>
        <taxon>Metazoa</taxon>
        <taxon>Ecdysozoa</taxon>
        <taxon>Nematoda</taxon>
        <taxon>Chromadorea</taxon>
        <taxon>Rhabditida</taxon>
        <taxon>Rhabditina</taxon>
        <taxon>Rhabditomorpha</taxon>
        <taxon>Strongyloidea</taxon>
        <taxon>Heterorhabditidae</taxon>
        <taxon>Heterorhabditis</taxon>
    </lineage>
</organism>
<dbReference type="InterPro" id="IPR027417">
    <property type="entry name" value="P-loop_NTPase"/>
</dbReference>
<reference evidence="3" key="1">
    <citation type="submission" date="2016-11" db="UniProtKB">
        <authorList>
            <consortium name="WormBaseParasite"/>
        </authorList>
    </citation>
    <scope>IDENTIFICATION</scope>
</reference>
<evidence type="ECO:0000313" key="2">
    <source>
        <dbReference type="Proteomes" id="UP000095283"/>
    </source>
</evidence>
<dbReference type="Pfam" id="PF00485">
    <property type="entry name" value="PRK"/>
    <property type="match status" value="1"/>
</dbReference>